<protein>
    <submittedName>
        <fullName evidence="1">Type II toxin-antitoxin system HicA family toxin</fullName>
    </submittedName>
</protein>
<sequence>MSRHGKLLARLLEQRNALTWQELATLPQGFGYLQLPGRGSRVKFDNGDPAAMISLHKPHPCNEVKAYARRHVIEHLRAGGLIP</sequence>
<dbReference type="RefSeq" id="WP_131184533.1">
    <property type="nucleotide sequence ID" value="NZ_QJUO01000014.1"/>
</dbReference>
<keyword evidence="2" id="KW-1185">Reference proteome</keyword>
<accession>A0A4Q9RBN3</accession>
<dbReference type="AlphaFoldDB" id="A0A4Q9RBN3"/>
<name>A0A4Q9RBN3_9GAMM</name>
<reference evidence="1 2" key="1">
    <citation type="submission" date="2018-06" db="EMBL/GenBank/DDBJ databases">
        <title>Three novel Pseudomonas species isolated from symptomatic oak.</title>
        <authorList>
            <person name="Bueno-Gonzalez V."/>
            <person name="Brady C."/>
        </authorList>
    </citation>
    <scope>NUCLEOTIDE SEQUENCE [LARGE SCALE GENOMIC DNA]</scope>
    <source>
        <strain evidence="1 2">P17C</strain>
    </source>
</reference>
<dbReference type="Proteomes" id="UP000292639">
    <property type="component" value="Unassembled WGS sequence"/>
</dbReference>
<organism evidence="1 2">
    <name type="scientific">Stutzerimonas kirkiae</name>
    <dbReference type="NCBI Taxonomy" id="2211392"/>
    <lineage>
        <taxon>Bacteria</taxon>
        <taxon>Pseudomonadati</taxon>
        <taxon>Pseudomonadota</taxon>
        <taxon>Gammaproteobacteria</taxon>
        <taxon>Pseudomonadales</taxon>
        <taxon>Pseudomonadaceae</taxon>
        <taxon>Stutzerimonas</taxon>
    </lineage>
</organism>
<gene>
    <name evidence="1" type="ORF">DNJ96_06710</name>
</gene>
<evidence type="ECO:0000313" key="2">
    <source>
        <dbReference type="Proteomes" id="UP000292639"/>
    </source>
</evidence>
<evidence type="ECO:0000313" key="1">
    <source>
        <dbReference type="EMBL" id="TBU98112.1"/>
    </source>
</evidence>
<dbReference type="EMBL" id="QJUP01000006">
    <property type="protein sequence ID" value="TBU98112.1"/>
    <property type="molecule type" value="Genomic_DNA"/>
</dbReference>
<proteinExistence type="predicted"/>
<comment type="caution">
    <text evidence="1">The sequence shown here is derived from an EMBL/GenBank/DDBJ whole genome shotgun (WGS) entry which is preliminary data.</text>
</comment>